<evidence type="ECO:0000259" key="5">
    <source>
        <dbReference type="PROSITE" id="PS50865"/>
    </source>
</evidence>
<protein>
    <recommendedName>
        <fullName evidence="5">MYND-type domain-containing protein</fullName>
    </recommendedName>
</protein>
<reference evidence="6 7" key="1">
    <citation type="submission" date="2024-05" db="EMBL/GenBank/DDBJ databases">
        <title>A draft genome resource for the thread blight pathogen Marasmius tenuissimus strain MS-2.</title>
        <authorList>
            <person name="Yulfo-Soto G.E."/>
            <person name="Baruah I.K."/>
            <person name="Amoako-Attah I."/>
            <person name="Bukari Y."/>
            <person name="Meinhardt L.W."/>
            <person name="Bailey B.A."/>
            <person name="Cohen S.P."/>
        </authorList>
    </citation>
    <scope>NUCLEOTIDE SEQUENCE [LARGE SCALE GENOMIC DNA]</scope>
    <source>
        <strain evidence="6 7">MS-2</strain>
    </source>
</reference>
<feature type="domain" description="MYND-type" evidence="5">
    <location>
        <begin position="425"/>
        <end position="478"/>
    </location>
</feature>
<proteinExistence type="predicted"/>
<dbReference type="SUPFAM" id="SSF144232">
    <property type="entry name" value="HIT/MYND zinc finger-like"/>
    <property type="match status" value="1"/>
</dbReference>
<evidence type="ECO:0000256" key="1">
    <source>
        <dbReference type="ARBA" id="ARBA00022723"/>
    </source>
</evidence>
<sequence>MNSSEYQSPVDLEFIEHCFRQFPRARKALDALLRLGNPPAITLAEISSPSPKVEIAIRVLGALSRSKELAIVRASWGSLIGPWVRILLQDIILGDHEGPMTAEGIATWDRILMSVPGCFQSAFGESRESAHSLCSTTPYLEPLFTQTWLKVIDECHRTWPVWCGMLRILSESVDHSDGDNGNTGTQEANLPRNVVYSQDERTGKLLVRHINFHVPKIPRISDPELHNVTDFMLLLHGSYAGSAVNRLGVVNPLGLPAVVGQTIPALIKFAFTVMFKRKIDPQCPTNRIPTDVYSLVVLTLDCLYSILRDPISAVVALDSGVLKVILRAYPCFFRYDETGKRRARGALKLVLWTTSILERIARLVVYPNFLHAFLRAARNVEVEGLIDELKAKSPPTWKCWKELKDKAALLREIRNSMWEAGFITCANVDGYSLHKQLREMSPQQQVQRRRRQCSGCSWIMYCSVECQKGSWNDHKKLCPGGKTNVRANPSWIISPSDSDFFKALVENFVGLYTEAIQKAVDHYKLWLSDLESEPLPRDQQLIKDGLKNPMVYLIFDTPYMPTPDKSLEIHDPVTLASRPKPPIKPLWLMGSTEFWRFPAVNGGTILAVGAFPTHDKDIQLVPCLFRCGVPGEKYVRYTSYQDEGVSFSG</sequence>
<comment type="caution">
    <text evidence="6">The sequence shown here is derived from an EMBL/GenBank/DDBJ whole genome shotgun (WGS) entry which is preliminary data.</text>
</comment>
<evidence type="ECO:0000313" key="6">
    <source>
        <dbReference type="EMBL" id="KAL0060962.1"/>
    </source>
</evidence>
<keyword evidence="7" id="KW-1185">Reference proteome</keyword>
<evidence type="ECO:0000256" key="3">
    <source>
        <dbReference type="ARBA" id="ARBA00022833"/>
    </source>
</evidence>
<organism evidence="6 7">
    <name type="scientific">Marasmius tenuissimus</name>
    <dbReference type="NCBI Taxonomy" id="585030"/>
    <lineage>
        <taxon>Eukaryota</taxon>
        <taxon>Fungi</taxon>
        <taxon>Dikarya</taxon>
        <taxon>Basidiomycota</taxon>
        <taxon>Agaricomycotina</taxon>
        <taxon>Agaricomycetes</taxon>
        <taxon>Agaricomycetidae</taxon>
        <taxon>Agaricales</taxon>
        <taxon>Marasmiineae</taxon>
        <taxon>Marasmiaceae</taxon>
        <taxon>Marasmius</taxon>
    </lineage>
</organism>
<keyword evidence="3" id="KW-0862">Zinc</keyword>
<keyword evidence="1" id="KW-0479">Metal-binding</keyword>
<dbReference type="InterPro" id="IPR002893">
    <property type="entry name" value="Znf_MYND"/>
</dbReference>
<dbReference type="Pfam" id="PF01753">
    <property type="entry name" value="zf-MYND"/>
    <property type="match status" value="1"/>
</dbReference>
<accession>A0ABR2ZH32</accession>
<evidence type="ECO:0000313" key="7">
    <source>
        <dbReference type="Proteomes" id="UP001437256"/>
    </source>
</evidence>
<gene>
    <name evidence="6" type="ORF">AAF712_012226</name>
</gene>
<dbReference type="PROSITE" id="PS50865">
    <property type="entry name" value="ZF_MYND_2"/>
    <property type="match status" value="1"/>
</dbReference>
<dbReference type="EMBL" id="JBBXMP010000154">
    <property type="protein sequence ID" value="KAL0060962.1"/>
    <property type="molecule type" value="Genomic_DNA"/>
</dbReference>
<name>A0ABR2ZH32_9AGAR</name>
<keyword evidence="2 4" id="KW-0863">Zinc-finger</keyword>
<dbReference type="Proteomes" id="UP001437256">
    <property type="component" value="Unassembled WGS sequence"/>
</dbReference>
<evidence type="ECO:0000256" key="4">
    <source>
        <dbReference type="PROSITE-ProRule" id="PRU00134"/>
    </source>
</evidence>
<dbReference type="Gene3D" id="6.10.140.2220">
    <property type="match status" value="1"/>
</dbReference>
<evidence type="ECO:0000256" key="2">
    <source>
        <dbReference type="ARBA" id="ARBA00022771"/>
    </source>
</evidence>